<dbReference type="RefSeq" id="WP_208098401.1">
    <property type="nucleotide sequence ID" value="NZ_JAGDYM010000013.1"/>
</dbReference>
<sequence length="318" mass="33939">MPSRRRFAPTIAACLGLALTVSGCASPIEPEQPGGSPTPSGAADGLLTTARPVTVLDDGSGAELCLGGVATSYPPQCGGPVLESWDWADHKGDFEEASGVRWGDFIIAGHYDGESGTFTPTEVSPRTDYDREKVEDTHDIDFSAPCPAPEGGWRVLDEERTTETTMDRVTSAARKLDGYAGLWLDQSPNPSDGDPEQPEEAMNDPRLTIINVRVTGDPAAAEAELRKVWGGMLCVTKAEHTSAELSTILDEIMDLPEVNPQEGGIRGAHSMLHSGVDEVTGVIELGVIYDDGSLQREFDERYGAGLVRVSSELRPVST</sequence>
<dbReference type="AlphaFoldDB" id="A0A939MQA8"/>
<feature type="chain" id="PRO_5038518044" evidence="2">
    <location>
        <begin position="26"/>
        <end position="318"/>
    </location>
</feature>
<dbReference type="PROSITE" id="PS51257">
    <property type="entry name" value="PROKAR_LIPOPROTEIN"/>
    <property type="match status" value="1"/>
</dbReference>
<gene>
    <name evidence="3" type="ORF">J4H92_11885</name>
</gene>
<feature type="signal peptide" evidence="2">
    <location>
        <begin position="1"/>
        <end position="25"/>
    </location>
</feature>
<proteinExistence type="predicted"/>
<comment type="caution">
    <text evidence="3">The sequence shown here is derived from an EMBL/GenBank/DDBJ whole genome shotgun (WGS) entry which is preliminary data.</text>
</comment>
<dbReference type="Proteomes" id="UP000664382">
    <property type="component" value="Unassembled WGS sequence"/>
</dbReference>
<dbReference type="EMBL" id="JAGDYM010000013">
    <property type="protein sequence ID" value="MBO1902646.1"/>
    <property type="molecule type" value="Genomic_DNA"/>
</dbReference>
<evidence type="ECO:0000313" key="3">
    <source>
        <dbReference type="EMBL" id="MBO1902646.1"/>
    </source>
</evidence>
<keyword evidence="2" id="KW-0732">Signal</keyword>
<reference evidence="3" key="1">
    <citation type="submission" date="2021-03" db="EMBL/GenBank/DDBJ databases">
        <title>Leucobacter chromiisoli sp. nov., isolated from chromium-containing soil of chemical plant.</title>
        <authorList>
            <person name="Xu Z."/>
        </authorList>
    </citation>
    <scope>NUCLEOTIDE SEQUENCE</scope>
    <source>
        <strain evidence="3">S27</strain>
    </source>
</reference>
<name>A0A939MQA8_9MICO</name>
<protein>
    <submittedName>
        <fullName evidence="3">Uncharacterized protein</fullName>
    </submittedName>
</protein>
<feature type="region of interest" description="Disordered" evidence="1">
    <location>
        <begin position="182"/>
        <end position="204"/>
    </location>
</feature>
<evidence type="ECO:0000256" key="2">
    <source>
        <dbReference type="SAM" id="SignalP"/>
    </source>
</evidence>
<evidence type="ECO:0000313" key="4">
    <source>
        <dbReference type="Proteomes" id="UP000664382"/>
    </source>
</evidence>
<organism evidence="3 4">
    <name type="scientific">Leucobacter weissii</name>
    <dbReference type="NCBI Taxonomy" id="1983706"/>
    <lineage>
        <taxon>Bacteria</taxon>
        <taxon>Bacillati</taxon>
        <taxon>Actinomycetota</taxon>
        <taxon>Actinomycetes</taxon>
        <taxon>Micrococcales</taxon>
        <taxon>Microbacteriaceae</taxon>
        <taxon>Leucobacter</taxon>
    </lineage>
</organism>
<accession>A0A939MQA8</accession>
<feature type="compositionally biased region" description="Acidic residues" evidence="1">
    <location>
        <begin position="193"/>
        <end position="202"/>
    </location>
</feature>
<evidence type="ECO:0000256" key="1">
    <source>
        <dbReference type="SAM" id="MobiDB-lite"/>
    </source>
</evidence>
<keyword evidence="4" id="KW-1185">Reference proteome</keyword>